<dbReference type="GO" id="GO:0000719">
    <property type="term" value="P:photoreactive repair"/>
    <property type="evidence" value="ECO:0007669"/>
    <property type="project" value="TreeGrafter"/>
</dbReference>
<evidence type="ECO:0000313" key="10">
    <source>
        <dbReference type="EMBL" id="KAK7740806.1"/>
    </source>
</evidence>
<dbReference type="AlphaFoldDB" id="A0AAN9U6B4"/>
<comment type="similarity">
    <text evidence="1 7">Belongs to the DNA photolyase class-1 family.</text>
</comment>
<proteinExistence type="inferred from homology"/>
<keyword evidence="11" id="KW-1185">Reference proteome</keyword>
<feature type="site" description="Electron transfer via tryptophanyl radical" evidence="6">
    <location>
        <position position="450"/>
    </location>
</feature>
<evidence type="ECO:0000256" key="6">
    <source>
        <dbReference type="PIRSR" id="PIRSR602081-2"/>
    </source>
</evidence>
<comment type="cofactor">
    <cofactor evidence="5 7">
        <name>FAD</name>
        <dbReference type="ChEBI" id="CHEBI:57692"/>
    </cofactor>
    <text evidence="5 7">Binds 1 FAD per subunit.</text>
</comment>
<evidence type="ECO:0000256" key="3">
    <source>
        <dbReference type="ARBA" id="ARBA00022827"/>
    </source>
</evidence>
<dbReference type="InterPro" id="IPR006050">
    <property type="entry name" value="DNA_photolyase_N"/>
</dbReference>
<dbReference type="InterPro" id="IPR036134">
    <property type="entry name" value="Crypto/Photolyase_FAD-like_sf"/>
</dbReference>
<organism evidence="10 11">
    <name type="scientific">Cytospora paraplurivora</name>
    <dbReference type="NCBI Taxonomy" id="2898453"/>
    <lineage>
        <taxon>Eukaryota</taxon>
        <taxon>Fungi</taxon>
        <taxon>Dikarya</taxon>
        <taxon>Ascomycota</taxon>
        <taxon>Pezizomycotina</taxon>
        <taxon>Sordariomycetes</taxon>
        <taxon>Sordariomycetidae</taxon>
        <taxon>Diaporthales</taxon>
        <taxon>Cytosporaceae</taxon>
        <taxon>Cytospora</taxon>
    </lineage>
</organism>
<dbReference type="InterPro" id="IPR005101">
    <property type="entry name" value="Cryptochr/Photolyase_FAD-bd"/>
</dbReference>
<dbReference type="GO" id="GO:0003684">
    <property type="term" value="F:damaged DNA binding"/>
    <property type="evidence" value="ECO:0007669"/>
    <property type="project" value="TreeGrafter"/>
</dbReference>
<comment type="caution">
    <text evidence="10">The sequence shown here is derived from an EMBL/GenBank/DDBJ whole genome shotgun (WGS) entry which is preliminary data.</text>
</comment>
<gene>
    <name evidence="10" type="ORF">SLS53_005274</name>
</gene>
<keyword evidence="4 7" id="KW-0157">Chromophore</keyword>
<dbReference type="InterPro" id="IPR036155">
    <property type="entry name" value="Crypto/Photolyase_N_sf"/>
</dbReference>
<feature type="region of interest" description="Disordered" evidence="8">
    <location>
        <begin position="530"/>
        <end position="631"/>
    </location>
</feature>
<feature type="region of interest" description="Disordered" evidence="8">
    <location>
        <begin position="346"/>
        <end position="373"/>
    </location>
</feature>
<feature type="domain" description="Photolyase/cryptochrome alpha/beta" evidence="9">
    <location>
        <begin position="5"/>
        <end position="165"/>
    </location>
</feature>
<reference evidence="10 11" key="1">
    <citation type="journal article" date="2023" name="PLoS ONE">
        <title>Cytospora paraplurivora sp. nov. isolated from orchards with fruit tree decline syndrome in Ontario, Canada.</title>
        <authorList>
            <person name="Ilyukhin E."/>
            <person name="Nguyen H.D.T."/>
            <person name="Castle A.J."/>
            <person name="Ellouze W."/>
        </authorList>
    </citation>
    <scope>NUCLEOTIDE SEQUENCE [LARGE SCALE GENOMIC DNA]</scope>
    <source>
        <strain evidence="10 11">FDS-564</strain>
    </source>
</reference>
<feature type="site" description="Electron transfer via tryptophanyl radical" evidence="6">
    <location>
        <position position="427"/>
    </location>
</feature>
<evidence type="ECO:0000256" key="8">
    <source>
        <dbReference type="SAM" id="MobiDB-lite"/>
    </source>
</evidence>
<evidence type="ECO:0000256" key="4">
    <source>
        <dbReference type="ARBA" id="ARBA00022991"/>
    </source>
</evidence>
<evidence type="ECO:0000256" key="5">
    <source>
        <dbReference type="PIRSR" id="PIRSR602081-1"/>
    </source>
</evidence>
<keyword evidence="2 5" id="KW-0285">Flavoprotein</keyword>
<dbReference type="Pfam" id="PF03441">
    <property type="entry name" value="FAD_binding_7"/>
    <property type="match status" value="1"/>
</dbReference>
<protein>
    <recommendedName>
        <fullName evidence="7">Cryptochrome DASH</fullName>
    </recommendedName>
</protein>
<dbReference type="InterPro" id="IPR014133">
    <property type="entry name" value="Cry_DASH"/>
</dbReference>
<dbReference type="PANTHER" id="PTHR11455">
    <property type="entry name" value="CRYPTOCHROME"/>
    <property type="match status" value="1"/>
</dbReference>
<evidence type="ECO:0000313" key="11">
    <source>
        <dbReference type="Proteomes" id="UP001320245"/>
    </source>
</evidence>
<keyword evidence="3 5" id="KW-0274">FAD</keyword>
<dbReference type="Pfam" id="PF00875">
    <property type="entry name" value="DNA_photolyase"/>
    <property type="match status" value="1"/>
</dbReference>
<dbReference type="InterPro" id="IPR014729">
    <property type="entry name" value="Rossmann-like_a/b/a_fold"/>
</dbReference>
<accession>A0AAN9U6B4</accession>
<dbReference type="PRINTS" id="PR00147">
    <property type="entry name" value="DNAPHOTLYASE"/>
</dbReference>
<feature type="binding site" evidence="5">
    <location>
        <begin position="264"/>
        <end position="268"/>
    </location>
    <ligand>
        <name>FAD</name>
        <dbReference type="ChEBI" id="CHEBI:57692"/>
    </ligand>
</feature>
<dbReference type="Gene3D" id="1.10.579.10">
    <property type="entry name" value="DNA Cyclobutane Dipyrimidine Photolyase, subunit A, domain 3"/>
    <property type="match status" value="1"/>
</dbReference>
<feature type="binding site" evidence="5">
    <location>
        <position position="251"/>
    </location>
    <ligand>
        <name>FAD</name>
        <dbReference type="ChEBI" id="CHEBI:57692"/>
    </ligand>
</feature>
<dbReference type="InterPro" id="IPR002081">
    <property type="entry name" value="Cryptochrome/DNA_photolyase_1"/>
</dbReference>
<dbReference type="EMBL" id="JAJSPL020000019">
    <property type="protein sequence ID" value="KAK7740806.1"/>
    <property type="molecule type" value="Genomic_DNA"/>
</dbReference>
<evidence type="ECO:0000259" key="9">
    <source>
        <dbReference type="PROSITE" id="PS51645"/>
    </source>
</evidence>
<dbReference type="Proteomes" id="UP001320245">
    <property type="component" value="Unassembled WGS sequence"/>
</dbReference>
<dbReference type="PANTHER" id="PTHR11455:SF22">
    <property type="entry name" value="CRYPTOCHROME DASH"/>
    <property type="match status" value="1"/>
</dbReference>
<dbReference type="Gene3D" id="1.25.40.80">
    <property type="match status" value="1"/>
</dbReference>
<feature type="compositionally biased region" description="Gly residues" evidence="8">
    <location>
        <begin position="594"/>
        <end position="617"/>
    </location>
</feature>
<sequence length="668" mass="73950">MAKSNILIYLLRHDLRLSDNPIFHHLATQDDHGFTHLLPVYIVPAQQVQVSGFIKNGSPSPYPEARASVSKVWRTGPHRAKFLAQSLWDLKESLESVDSGLVLRVGLLSDVVEGLIDGLQQNQENVGAVWMTSEEGDEECREQEAVSSICKKFDTDFLLWDDEKYYVDEPGKGKLPPIVEASHIPAQRAPFTIPTNYEEVEDALVSPVKDFLPGMPPYPDGAESAHPFKGGETAAHERLRHLIKAGFMHSYKETRNGLVGSAYSTKLSGFLAQGCITARQVHHELLKYEDGTEPDYQNAKGFEEGENEGTNAVRFELLWRDYMRLCTKKFRHRLFRVEGFRGYGPEEGSDATAKKQKWKSADKDSALPDQQPTPEEVAKIIERFNAGTTGMGLIDASQRELLHTGYTSNRARQNVASFLSKHLDIDWRYGAEWYEMLLVDYDVSSNWANWQYVAGVGNDPRGEARIFNPVKQAFEYDKEGAYVRTWVPEVRSLERQENVFQVSTTSAEELEKAGLKGNIMATDPVKRIEYSVEGKPKNNKRPYHRARRAKKPPISGGEHEGNEPPEVPVSDGQPGPVTSDGGAVPVGPSHRGGRGGGRGSSGRGGSGRGGSRGGGYKHGPSRRGTYTGRGRGYYTGFIPTGGYFAGYIPRGAYQGGYPMPYPAGPPPS</sequence>
<dbReference type="NCBIfam" id="TIGR02765">
    <property type="entry name" value="crypto_DASH"/>
    <property type="match status" value="1"/>
</dbReference>
<evidence type="ECO:0000256" key="2">
    <source>
        <dbReference type="ARBA" id="ARBA00022630"/>
    </source>
</evidence>
<evidence type="ECO:0000256" key="1">
    <source>
        <dbReference type="ARBA" id="ARBA00005862"/>
    </source>
</evidence>
<dbReference type="SUPFAM" id="SSF48173">
    <property type="entry name" value="Cryptochrome/photolyase FAD-binding domain"/>
    <property type="match status" value="1"/>
</dbReference>
<comment type="function">
    <text evidence="7">May have a photoreceptor function.</text>
</comment>
<dbReference type="GO" id="GO:0071949">
    <property type="term" value="F:FAD binding"/>
    <property type="evidence" value="ECO:0007669"/>
    <property type="project" value="TreeGrafter"/>
</dbReference>
<dbReference type="Gene3D" id="3.40.50.620">
    <property type="entry name" value="HUPs"/>
    <property type="match status" value="1"/>
</dbReference>
<dbReference type="PROSITE" id="PS51645">
    <property type="entry name" value="PHR_CRY_ALPHA_BETA"/>
    <property type="match status" value="1"/>
</dbReference>
<feature type="site" description="Electron transfer via tryptophanyl radical" evidence="6">
    <location>
        <position position="358"/>
    </location>
</feature>
<name>A0AAN9U6B4_9PEZI</name>
<feature type="compositionally biased region" description="Basic residues" evidence="8">
    <location>
        <begin position="537"/>
        <end position="551"/>
    </location>
</feature>
<evidence type="ECO:0000256" key="7">
    <source>
        <dbReference type="RuleBase" id="RU367151"/>
    </source>
</evidence>
<dbReference type="SUPFAM" id="SSF52425">
    <property type="entry name" value="Cryptochrome/photolyase, N-terminal domain"/>
    <property type="match status" value="1"/>
</dbReference>
<dbReference type="GO" id="GO:0003904">
    <property type="term" value="F:deoxyribodipyrimidine photo-lyase activity"/>
    <property type="evidence" value="ECO:0007669"/>
    <property type="project" value="TreeGrafter"/>
</dbReference>
<comment type="cofactor">
    <cofactor evidence="7">
        <name>(6R)-5,10-methylene-5,6,7,8-tetrahydrofolate</name>
        <dbReference type="ChEBI" id="CHEBI:15636"/>
    </cofactor>
    <text evidence="7">Binds 1 5,10-methenyltetrahydrofolate (MTHF) per subunit.</text>
</comment>
<feature type="binding site" evidence="5">
    <location>
        <begin position="440"/>
        <end position="442"/>
    </location>
    <ligand>
        <name>FAD</name>
        <dbReference type="ChEBI" id="CHEBI:57692"/>
    </ligand>
</feature>